<organism evidence="2 3">
    <name type="scientific">Vitis vinifera</name>
    <name type="common">Grape</name>
    <dbReference type="NCBI Taxonomy" id="29760"/>
    <lineage>
        <taxon>Eukaryota</taxon>
        <taxon>Viridiplantae</taxon>
        <taxon>Streptophyta</taxon>
        <taxon>Embryophyta</taxon>
        <taxon>Tracheophyta</taxon>
        <taxon>Spermatophyta</taxon>
        <taxon>Magnoliopsida</taxon>
        <taxon>eudicotyledons</taxon>
        <taxon>Gunneridae</taxon>
        <taxon>Pentapetalae</taxon>
        <taxon>rosids</taxon>
        <taxon>Vitales</taxon>
        <taxon>Vitaceae</taxon>
        <taxon>Viteae</taxon>
        <taxon>Vitis</taxon>
    </lineage>
</organism>
<gene>
    <name evidence="2" type="ordered locus">VIT_09s0002g00630</name>
</gene>
<dbReference type="STRING" id="29760.F6HXP7"/>
<evidence type="ECO:0000313" key="2">
    <source>
        <dbReference type="EMBL" id="CCB59254.1"/>
    </source>
</evidence>
<keyword evidence="3" id="KW-1185">Reference proteome</keyword>
<protein>
    <submittedName>
        <fullName evidence="2">Uncharacterized protein</fullName>
    </submittedName>
</protein>
<dbReference type="EMBL" id="FN596494">
    <property type="protein sequence ID" value="CCB59254.1"/>
    <property type="molecule type" value="Genomic_DNA"/>
</dbReference>
<dbReference type="PaxDb" id="29760-VIT_09s0002g00630.t01"/>
<sequence>MLGLWVVAGCMPRCSGRLLWSGWGNVVKPSLQMCQCVDS</sequence>
<evidence type="ECO:0000313" key="3">
    <source>
        <dbReference type="Proteomes" id="UP000009183"/>
    </source>
</evidence>
<feature type="chain" id="PRO_5003336343" evidence="1">
    <location>
        <begin position="17"/>
        <end position="39"/>
    </location>
</feature>
<feature type="signal peptide" evidence="1">
    <location>
        <begin position="1"/>
        <end position="16"/>
    </location>
</feature>
<dbReference type="Proteomes" id="UP000009183">
    <property type="component" value="Chromosome 9"/>
</dbReference>
<reference evidence="3" key="1">
    <citation type="journal article" date="2007" name="Nature">
        <title>The grapevine genome sequence suggests ancestral hexaploidization in major angiosperm phyla.</title>
        <authorList>
            <consortium name="The French-Italian Public Consortium for Grapevine Genome Characterization."/>
            <person name="Jaillon O."/>
            <person name="Aury J.-M."/>
            <person name="Noel B."/>
            <person name="Policriti A."/>
            <person name="Clepet C."/>
            <person name="Casagrande A."/>
            <person name="Choisne N."/>
            <person name="Aubourg S."/>
            <person name="Vitulo N."/>
            <person name="Jubin C."/>
            <person name="Vezzi A."/>
            <person name="Legeai F."/>
            <person name="Hugueney P."/>
            <person name="Dasilva C."/>
            <person name="Horner D."/>
            <person name="Mica E."/>
            <person name="Jublot D."/>
            <person name="Poulain J."/>
            <person name="Bruyere C."/>
            <person name="Billault A."/>
            <person name="Segurens B."/>
            <person name="Gouyvenoux M."/>
            <person name="Ugarte E."/>
            <person name="Cattonaro F."/>
            <person name="Anthouard V."/>
            <person name="Vico V."/>
            <person name="Del Fabbro C."/>
            <person name="Alaux M."/>
            <person name="Di Gaspero G."/>
            <person name="Dumas V."/>
            <person name="Felice N."/>
            <person name="Paillard S."/>
            <person name="Juman I."/>
            <person name="Moroldo M."/>
            <person name="Scalabrin S."/>
            <person name="Canaguier A."/>
            <person name="Le Clainche I."/>
            <person name="Malacrida G."/>
            <person name="Durand E."/>
            <person name="Pesole G."/>
            <person name="Laucou V."/>
            <person name="Chatelet P."/>
            <person name="Merdinoglu D."/>
            <person name="Delledonne M."/>
            <person name="Pezzotti M."/>
            <person name="Lecharny A."/>
            <person name="Scarpelli C."/>
            <person name="Artiguenave F."/>
            <person name="Pe M.E."/>
            <person name="Valle G."/>
            <person name="Morgante M."/>
            <person name="Caboche M."/>
            <person name="Adam-Blondon A.-F."/>
            <person name="Weissenbach J."/>
            <person name="Quetier F."/>
            <person name="Wincker P."/>
        </authorList>
    </citation>
    <scope>NUCLEOTIDE SEQUENCE [LARGE SCALE GENOMIC DNA]</scope>
    <source>
        <strain evidence="3">cv. Pinot noir / PN40024</strain>
    </source>
</reference>
<accession>F6HXP7</accession>
<keyword evidence="1" id="KW-0732">Signal</keyword>
<dbReference type="InParanoid" id="F6HXP7"/>
<proteinExistence type="predicted"/>
<dbReference type="AlphaFoldDB" id="F6HXP7"/>
<dbReference type="HOGENOM" id="CLU_3321065_0_0_1"/>
<name>F6HXP7_VITVI</name>
<evidence type="ECO:0000256" key="1">
    <source>
        <dbReference type="SAM" id="SignalP"/>
    </source>
</evidence>